<keyword evidence="16" id="KW-1185">Reference proteome</keyword>
<evidence type="ECO:0000256" key="9">
    <source>
        <dbReference type="ARBA" id="ARBA00023004"/>
    </source>
</evidence>
<dbReference type="PANTHER" id="PTHR36531:SF6">
    <property type="entry name" value="DNA REPLICATION ATP-DEPENDENT HELICASE_NUCLEASE DNA2"/>
    <property type="match status" value="1"/>
</dbReference>
<comment type="cofactor">
    <cofactor evidence="1">
        <name>[4Fe-4S] cluster</name>
        <dbReference type="ChEBI" id="CHEBI:49883"/>
    </cofactor>
</comment>
<protein>
    <recommendedName>
        <fullName evidence="4 13">CRISPR-associated exonuclease Cas4</fullName>
        <ecNumber evidence="3 13">3.1.12.1</ecNumber>
    </recommendedName>
</protein>
<keyword evidence="8 13" id="KW-0269">Exonuclease</keyword>
<gene>
    <name evidence="15" type="primary">cas4</name>
    <name evidence="15" type="ORF">DKZ56_07920</name>
</gene>
<evidence type="ECO:0000256" key="3">
    <source>
        <dbReference type="ARBA" id="ARBA00012768"/>
    </source>
</evidence>
<evidence type="ECO:0000256" key="5">
    <source>
        <dbReference type="ARBA" id="ARBA00022722"/>
    </source>
</evidence>
<dbReference type="PANTHER" id="PTHR36531">
    <property type="entry name" value="CRISPR-ASSOCIATED EXONUCLEASE CAS4"/>
    <property type="match status" value="1"/>
</dbReference>
<proteinExistence type="inferred from homology"/>
<keyword evidence="7 13" id="KW-0378">Hydrolase</keyword>
<dbReference type="InterPro" id="IPR011604">
    <property type="entry name" value="PDDEXK-like_dom_sf"/>
</dbReference>
<evidence type="ECO:0000256" key="11">
    <source>
        <dbReference type="ARBA" id="ARBA00023118"/>
    </source>
</evidence>
<comment type="cofactor">
    <cofactor evidence="13">
        <name>iron-sulfur cluster</name>
        <dbReference type="ChEBI" id="CHEBI:30408"/>
    </cofactor>
</comment>
<sequence>MFTTENNESDYLMLSGIQHFQFCQRQWALIHIEQQWEENLKTIEGQYIHKKANQPFLREKRGNKLIVRALPICSHELKISGICDVVEFVRHPSGITLQGEVGTFIPIPIEYKRGRPKKGKEDVVQLVAQAMCLEEMLACDIKEAYIYYHEIKHRVSIEITEELREEVRKMIKLMHQYYENRYTPKVKTGKFCESCSLNNICLPESLNREPVRKYMERFLE</sequence>
<evidence type="ECO:0000256" key="7">
    <source>
        <dbReference type="ARBA" id="ARBA00022801"/>
    </source>
</evidence>
<name>A0A4P6URZ3_9BACL</name>
<comment type="function">
    <text evidence="13">CRISPR (clustered regularly interspaced short palindromic repeat) is an adaptive immune system that provides protection against mobile genetic elements (viruses, transposable elements and conjugative plasmids). CRISPR clusters contain sequences complementary to antecedent mobile elements and target invading nucleic acids. CRISPR clusters are transcribed and processed into CRISPR RNA (crRNA).</text>
</comment>
<dbReference type="InterPro" id="IPR022765">
    <property type="entry name" value="Dna2/Cas4_DUF83"/>
</dbReference>
<evidence type="ECO:0000256" key="13">
    <source>
        <dbReference type="RuleBase" id="RU365022"/>
    </source>
</evidence>
<accession>A0A4P6URZ3</accession>
<evidence type="ECO:0000256" key="2">
    <source>
        <dbReference type="ARBA" id="ARBA00009189"/>
    </source>
</evidence>
<dbReference type="RefSeq" id="WP_208649490.1">
    <property type="nucleotide sequence ID" value="NZ_CP036528.1"/>
</dbReference>
<feature type="domain" description="DUF83" evidence="14">
    <location>
        <begin position="107"/>
        <end position="202"/>
    </location>
</feature>
<dbReference type="KEGG" id="uth:DKZ56_07920"/>
<reference evidence="15 16" key="1">
    <citation type="submission" date="2019-02" db="EMBL/GenBank/DDBJ databases">
        <title>Ureibacillus thermophilus.</title>
        <authorList>
            <person name="Sunny J.S."/>
            <person name="Natarajan A."/>
            <person name="Saleena L.M."/>
        </authorList>
    </citation>
    <scope>NUCLEOTIDE SEQUENCE [LARGE SCALE GENOMIC DNA]</scope>
    <source>
        <strain evidence="15 16">LM102</strain>
    </source>
</reference>
<dbReference type="Proteomes" id="UP000291151">
    <property type="component" value="Chromosome"/>
</dbReference>
<keyword evidence="11 13" id="KW-0051">Antiviral defense</keyword>
<evidence type="ECO:0000313" key="15">
    <source>
        <dbReference type="EMBL" id="QBK25794.1"/>
    </source>
</evidence>
<keyword evidence="5 13" id="KW-0540">Nuclease</keyword>
<dbReference type="Pfam" id="PF01930">
    <property type="entry name" value="Cas_Cas4"/>
    <property type="match status" value="1"/>
</dbReference>
<keyword evidence="6 13" id="KW-0479">Metal-binding</keyword>
<evidence type="ECO:0000256" key="8">
    <source>
        <dbReference type="ARBA" id="ARBA00022839"/>
    </source>
</evidence>
<dbReference type="InterPro" id="IPR013343">
    <property type="entry name" value="CRISPR-assoc_prot_Cas4"/>
</dbReference>
<evidence type="ECO:0000256" key="1">
    <source>
        <dbReference type="ARBA" id="ARBA00001966"/>
    </source>
</evidence>
<evidence type="ECO:0000313" key="16">
    <source>
        <dbReference type="Proteomes" id="UP000291151"/>
    </source>
</evidence>
<organism evidence="15 16">
    <name type="scientific">Ureibacillus thermophilus</name>
    <dbReference type="NCBI Taxonomy" id="367743"/>
    <lineage>
        <taxon>Bacteria</taxon>
        <taxon>Bacillati</taxon>
        <taxon>Bacillota</taxon>
        <taxon>Bacilli</taxon>
        <taxon>Bacillales</taxon>
        <taxon>Caryophanaceae</taxon>
        <taxon>Ureibacillus</taxon>
    </lineage>
</organism>
<dbReference type="AlphaFoldDB" id="A0A4P6URZ3"/>
<dbReference type="GO" id="GO:0004527">
    <property type="term" value="F:exonuclease activity"/>
    <property type="evidence" value="ECO:0007669"/>
    <property type="project" value="UniProtKB-KW"/>
</dbReference>
<comment type="similarity">
    <text evidence="2 13">Belongs to the CRISPR-associated exonuclease Cas4 family.</text>
</comment>
<keyword evidence="9 13" id="KW-0408">Iron</keyword>
<evidence type="ECO:0000256" key="12">
    <source>
        <dbReference type="ARBA" id="ARBA00023211"/>
    </source>
</evidence>
<comment type="cofactor">
    <cofactor evidence="13">
        <name>Mg(2+)</name>
        <dbReference type="ChEBI" id="CHEBI:18420"/>
    </cofactor>
    <cofactor evidence="13">
        <name>Mn(2+)</name>
        <dbReference type="ChEBI" id="CHEBI:29035"/>
    </cofactor>
    <text evidence="13">Mg(2+) or Mn(2+) required for ssDNA cleavage activity.</text>
</comment>
<dbReference type="Gene3D" id="3.90.320.10">
    <property type="match status" value="1"/>
</dbReference>
<dbReference type="NCBIfam" id="TIGR00372">
    <property type="entry name" value="cas4"/>
    <property type="match status" value="1"/>
</dbReference>
<evidence type="ECO:0000259" key="14">
    <source>
        <dbReference type="Pfam" id="PF01930"/>
    </source>
</evidence>
<dbReference type="GO" id="GO:0051536">
    <property type="term" value="F:iron-sulfur cluster binding"/>
    <property type="evidence" value="ECO:0007669"/>
    <property type="project" value="UniProtKB-KW"/>
</dbReference>
<dbReference type="EMBL" id="CP036528">
    <property type="protein sequence ID" value="QBK25794.1"/>
    <property type="molecule type" value="Genomic_DNA"/>
</dbReference>
<evidence type="ECO:0000256" key="10">
    <source>
        <dbReference type="ARBA" id="ARBA00023014"/>
    </source>
</evidence>
<evidence type="ECO:0000256" key="4">
    <source>
        <dbReference type="ARBA" id="ARBA00020049"/>
    </source>
</evidence>
<dbReference type="EC" id="3.1.12.1" evidence="3 13"/>
<dbReference type="GO" id="GO:0051607">
    <property type="term" value="P:defense response to virus"/>
    <property type="evidence" value="ECO:0007669"/>
    <property type="project" value="UniProtKB-KW"/>
</dbReference>
<keyword evidence="10 13" id="KW-0411">Iron-sulfur</keyword>
<dbReference type="GO" id="GO:0046872">
    <property type="term" value="F:metal ion binding"/>
    <property type="evidence" value="ECO:0007669"/>
    <property type="project" value="UniProtKB-KW"/>
</dbReference>
<dbReference type="InterPro" id="IPR051827">
    <property type="entry name" value="Cas4_exonuclease"/>
</dbReference>
<keyword evidence="12 13" id="KW-0464">Manganese</keyword>
<evidence type="ECO:0000256" key="6">
    <source>
        <dbReference type="ARBA" id="ARBA00022723"/>
    </source>
</evidence>